<proteinExistence type="predicted"/>
<evidence type="ECO:0000256" key="1">
    <source>
        <dbReference type="SAM" id="Phobius"/>
    </source>
</evidence>
<reference evidence="2" key="1">
    <citation type="submission" date="2020-05" db="EMBL/GenBank/DDBJ databases">
        <authorList>
            <person name="Chiriac C."/>
            <person name="Salcher M."/>
            <person name="Ghai R."/>
            <person name="Kavagutti S V."/>
        </authorList>
    </citation>
    <scope>NUCLEOTIDE SEQUENCE</scope>
</reference>
<feature type="transmembrane region" description="Helical" evidence="1">
    <location>
        <begin position="36"/>
        <end position="56"/>
    </location>
</feature>
<sequence length="146" mass="16164">MQRAKVGAILTAGLTLVYLVVLGQFGVAMLGAEAPIGKAMGVLVLVFPALGVWAILREFRFGTQVERLTKRVESEGTWPLFELELRPSGRPIRESADKVFQEFKAKAEAKPSDWHSWFNLSLAYDAAGDRTRARKAMQQAIKLSSE</sequence>
<accession>A0A6J7K7S8</accession>
<protein>
    <submittedName>
        <fullName evidence="2">Unannotated protein</fullName>
    </submittedName>
</protein>
<keyword evidence="1" id="KW-0472">Membrane</keyword>
<gene>
    <name evidence="2" type="ORF">UFOPK3837_00464</name>
</gene>
<name>A0A6J7K7S8_9ZZZZ</name>
<keyword evidence="1" id="KW-1133">Transmembrane helix</keyword>
<dbReference type="EMBL" id="CAFBNO010000012">
    <property type="protein sequence ID" value="CAB4951527.1"/>
    <property type="molecule type" value="Genomic_DNA"/>
</dbReference>
<dbReference type="Gene3D" id="1.25.40.10">
    <property type="entry name" value="Tetratricopeptide repeat domain"/>
    <property type="match status" value="1"/>
</dbReference>
<dbReference type="InterPro" id="IPR011990">
    <property type="entry name" value="TPR-like_helical_dom_sf"/>
</dbReference>
<feature type="transmembrane region" description="Helical" evidence="1">
    <location>
        <begin position="7"/>
        <end position="30"/>
    </location>
</feature>
<dbReference type="AlphaFoldDB" id="A0A6J7K7S8"/>
<dbReference type="SUPFAM" id="SSF48452">
    <property type="entry name" value="TPR-like"/>
    <property type="match status" value="1"/>
</dbReference>
<dbReference type="PROSITE" id="PS50293">
    <property type="entry name" value="TPR_REGION"/>
    <property type="match status" value="1"/>
</dbReference>
<organism evidence="2">
    <name type="scientific">freshwater metagenome</name>
    <dbReference type="NCBI Taxonomy" id="449393"/>
    <lineage>
        <taxon>unclassified sequences</taxon>
        <taxon>metagenomes</taxon>
        <taxon>ecological metagenomes</taxon>
    </lineage>
</organism>
<keyword evidence="1" id="KW-0812">Transmembrane</keyword>
<evidence type="ECO:0000313" key="2">
    <source>
        <dbReference type="EMBL" id="CAB4951527.1"/>
    </source>
</evidence>